<dbReference type="InterPro" id="IPR012466">
    <property type="entry name" value="NECAP_PHear"/>
</dbReference>
<dbReference type="Proteomes" id="UP001472866">
    <property type="component" value="Chromosome 05"/>
</dbReference>
<dbReference type="PANTHER" id="PTHR12847:SF9">
    <property type="entry name" value="NECAP-LIKE PROTEIN CG9132"/>
    <property type="match status" value="1"/>
</dbReference>
<dbReference type="GO" id="GO:0030125">
    <property type="term" value="C:clathrin vesicle coat"/>
    <property type="evidence" value="ECO:0007669"/>
    <property type="project" value="TreeGrafter"/>
</dbReference>
<keyword evidence="4" id="KW-1185">Reference proteome</keyword>
<dbReference type="EMBL" id="CP151505">
    <property type="protein sequence ID" value="WZN62390.1"/>
    <property type="molecule type" value="Genomic_DNA"/>
</dbReference>
<name>A0AAX4PA19_9CHLO</name>
<feature type="compositionally biased region" description="Acidic residues" evidence="1">
    <location>
        <begin position="251"/>
        <end position="261"/>
    </location>
</feature>
<accession>A0AAX4PA19</accession>
<dbReference type="GO" id="GO:0006897">
    <property type="term" value="P:endocytosis"/>
    <property type="evidence" value="ECO:0007669"/>
    <property type="project" value="InterPro"/>
</dbReference>
<evidence type="ECO:0000313" key="3">
    <source>
        <dbReference type="EMBL" id="WZN62390.1"/>
    </source>
</evidence>
<protein>
    <submittedName>
        <fullName evidence="3">DUF1681 domain-containing protein</fullName>
    </submittedName>
</protein>
<evidence type="ECO:0000256" key="1">
    <source>
        <dbReference type="SAM" id="MobiDB-lite"/>
    </source>
</evidence>
<reference evidence="3 4" key="1">
    <citation type="submission" date="2024-03" db="EMBL/GenBank/DDBJ databases">
        <title>Complete genome sequence of the green alga Chloropicon roscoffensis RCC1871.</title>
        <authorList>
            <person name="Lemieux C."/>
            <person name="Pombert J.-F."/>
            <person name="Otis C."/>
            <person name="Turmel M."/>
        </authorList>
    </citation>
    <scope>NUCLEOTIDE SEQUENCE [LARGE SCALE GENOMIC DNA]</scope>
    <source>
        <strain evidence="3 4">RCC1871</strain>
    </source>
</reference>
<organism evidence="3 4">
    <name type="scientific">Chloropicon roscoffensis</name>
    <dbReference type="NCBI Taxonomy" id="1461544"/>
    <lineage>
        <taxon>Eukaryota</taxon>
        <taxon>Viridiplantae</taxon>
        <taxon>Chlorophyta</taxon>
        <taxon>Chloropicophyceae</taxon>
        <taxon>Chloropicales</taxon>
        <taxon>Chloropicaceae</taxon>
        <taxon>Chloropicon</taxon>
    </lineage>
</organism>
<dbReference type="InterPro" id="IPR011993">
    <property type="entry name" value="PH-like_dom_sf"/>
</dbReference>
<feature type="compositionally biased region" description="Low complexity" evidence="1">
    <location>
        <begin position="236"/>
        <end position="250"/>
    </location>
</feature>
<proteinExistence type="predicted"/>
<feature type="region of interest" description="Disordered" evidence="1">
    <location>
        <begin position="236"/>
        <end position="261"/>
    </location>
</feature>
<dbReference type="SUPFAM" id="SSF50729">
    <property type="entry name" value="PH domain-like"/>
    <property type="match status" value="1"/>
</dbReference>
<sequence>MAAVCLFACRECYVYQIPPTSSASGHRANDWNVDKWLKEVSLKVKSEGDQCVVSLSDMETGELFAECPLPDKPENFLASVEPVVDSSRYFVLKVVDPNSKRHAFLGLGFRERTQSSDFNAAIDEHRQYLRRKKEADAYKEKFAQSAEASKDYSLKEGEKITIQIKKSPGASPSGKLKSRLSIGDGKAKPMMMGGGILAPPPKAAAPKPAPAAAPGGGEDAWVADFDSFEAAAPAATAGVTAKAADASGAGFEDDQWGDFEG</sequence>
<gene>
    <name evidence="3" type="ORF">HKI87_05g39260</name>
</gene>
<evidence type="ECO:0000313" key="4">
    <source>
        <dbReference type="Proteomes" id="UP001472866"/>
    </source>
</evidence>
<dbReference type="AlphaFoldDB" id="A0AAX4PA19"/>
<feature type="compositionally biased region" description="Pro residues" evidence="1">
    <location>
        <begin position="198"/>
        <end position="211"/>
    </location>
</feature>
<feature type="domain" description="NECAP PHear" evidence="2">
    <location>
        <begin position="5"/>
        <end position="165"/>
    </location>
</feature>
<dbReference type="PANTHER" id="PTHR12847">
    <property type="entry name" value="ATP-BINDING CASSETTE ABC TRANSPORTER-RELATED"/>
    <property type="match status" value="1"/>
</dbReference>
<evidence type="ECO:0000259" key="2">
    <source>
        <dbReference type="Pfam" id="PF07933"/>
    </source>
</evidence>
<dbReference type="CDD" id="cd13228">
    <property type="entry name" value="PHear_NECAP"/>
    <property type="match status" value="1"/>
</dbReference>
<dbReference type="Pfam" id="PF07933">
    <property type="entry name" value="DUF1681"/>
    <property type="match status" value="1"/>
</dbReference>
<dbReference type="Gene3D" id="2.30.29.30">
    <property type="entry name" value="Pleckstrin-homology domain (PH domain)/Phosphotyrosine-binding domain (PTB)"/>
    <property type="match status" value="1"/>
</dbReference>
<feature type="region of interest" description="Disordered" evidence="1">
    <location>
        <begin position="163"/>
        <end position="220"/>
    </location>
</feature>